<dbReference type="GO" id="GO:0008289">
    <property type="term" value="F:lipid binding"/>
    <property type="evidence" value="ECO:0007669"/>
    <property type="project" value="UniProtKB-KW"/>
</dbReference>
<protein>
    <recommendedName>
        <fullName evidence="8 9">Chromosomal replication initiator protein DnaA</fullName>
    </recommendedName>
</protein>
<dbReference type="InterPro" id="IPR010921">
    <property type="entry name" value="Trp_repressor/repl_initiator"/>
</dbReference>
<organism evidence="15 16">
    <name type="scientific">Phoenicibacter congonensis</name>
    <dbReference type="NCBI Taxonomy" id="1944646"/>
    <lineage>
        <taxon>Bacteria</taxon>
        <taxon>Bacillati</taxon>
        <taxon>Actinomycetota</taxon>
        <taxon>Coriobacteriia</taxon>
        <taxon>Eggerthellales</taxon>
        <taxon>Eggerthellaceae</taxon>
        <taxon>Phoenicibacter</taxon>
    </lineage>
</organism>
<dbReference type="CDD" id="cd06571">
    <property type="entry name" value="Bac_DnaA_C"/>
    <property type="match status" value="1"/>
</dbReference>
<evidence type="ECO:0000256" key="4">
    <source>
        <dbReference type="ARBA" id="ARBA00022741"/>
    </source>
</evidence>
<dbReference type="Pfam" id="PF08299">
    <property type="entry name" value="Bac_DnaA_C"/>
    <property type="match status" value="1"/>
</dbReference>
<feature type="binding site" evidence="8">
    <location>
        <position position="248"/>
    </location>
    <ligand>
        <name>ATP</name>
        <dbReference type="ChEBI" id="CHEBI:30616"/>
    </ligand>
</feature>
<evidence type="ECO:0000256" key="3">
    <source>
        <dbReference type="ARBA" id="ARBA00022705"/>
    </source>
</evidence>
<evidence type="ECO:0000256" key="7">
    <source>
        <dbReference type="ARBA" id="ARBA00023125"/>
    </source>
</evidence>
<comment type="caution">
    <text evidence="8">Lacks conserved residue(s) required for the propagation of feature annotation.</text>
</comment>
<dbReference type="GO" id="GO:0003688">
    <property type="term" value="F:DNA replication origin binding"/>
    <property type="evidence" value="ECO:0007669"/>
    <property type="project" value="UniProtKB-UniRule"/>
</dbReference>
<dbReference type="PRINTS" id="PR00051">
    <property type="entry name" value="DNAA"/>
</dbReference>
<dbReference type="GO" id="GO:0005886">
    <property type="term" value="C:plasma membrane"/>
    <property type="evidence" value="ECO:0007669"/>
    <property type="project" value="TreeGrafter"/>
</dbReference>
<dbReference type="Gene3D" id="1.10.1750.10">
    <property type="match status" value="1"/>
</dbReference>
<evidence type="ECO:0000259" key="13">
    <source>
        <dbReference type="SMART" id="SM00382"/>
    </source>
</evidence>
<name>A0AA43RHW1_9ACTN</name>
<dbReference type="InterPro" id="IPR003593">
    <property type="entry name" value="AAA+_ATPase"/>
</dbReference>
<evidence type="ECO:0000256" key="1">
    <source>
        <dbReference type="ARBA" id="ARBA00006583"/>
    </source>
</evidence>
<dbReference type="SMART" id="SM00760">
    <property type="entry name" value="Bac_DnaA_C"/>
    <property type="match status" value="1"/>
</dbReference>
<accession>A0AA43RHW1</accession>
<dbReference type="InterPro" id="IPR013159">
    <property type="entry name" value="DnaA_C"/>
</dbReference>
<sequence length="548" mass="62021">MNQVVLLQNWSNVCETIHNNNLADWAQFSSVKDKLVPQAMSDGFLLLTIDTEFLRRWTIDNFQNSIQTALFLIFNKEYFVQIELDSTPYCPPNTQQTQQANQNENPLQNQGIPTSTFNEGNIQKNEFIPVAGVTPVFNQPQAGVASNVAREATQPQLNNPQAAMNPMQEAAVVAPITQQPVNVANFSCEAVQEEPIPATSIAPSLTFESFVIGDSNRMAYSMAVQVAENPGDKVLNPLFIYGKSGLGKTHLLRAIQNYVLETRPSAKVIYVDTNDLVNDYTQAAAEHDRQKLSFSNFRKKYEEADLLLIDDVQFLQGKKQTLDNVFQILNNLVTSGKQIVFSADRAPKVIDIDERYTSRFLQGGTCDIQPPELETKIAIIKSYIKEYNSQSLNDHLWIPEDIITFIAQCSGSNIRELKGAITMIIYKYSFAGEDIDKEELKHTLLNHFTSIKTNITVEDIQKIIEDYYKITHADLVGKSRAQNIAKPRQIAFYLCRTVLDLPYETLGKKFNNHHSTVLYGVNKIEQELMRNRELAEEIEVLKKLIQDL</sequence>
<feature type="binding site" evidence="8">
    <location>
        <position position="247"/>
    </location>
    <ligand>
        <name>ATP</name>
        <dbReference type="ChEBI" id="CHEBI:30616"/>
    </ligand>
</feature>
<dbReference type="HAMAP" id="MF_00377">
    <property type="entry name" value="DnaA_bact"/>
    <property type="match status" value="1"/>
</dbReference>
<comment type="domain">
    <text evidence="8">Domain I is involved in oligomerization and binding regulators, domain II is flexibile and of varying length in different bacteria, domain III forms the AAA+ region, while domain IV binds dsDNA.</text>
</comment>
<dbReference type="GO" id="GO:0006270">
    <property type="term" value="P:DNA replication initiation"/>
    <property type="evidence" value="ECO:0007669"/>
    <property type="project" value="UniProtKB-UniRule"/>
</dbReference>
<comment type="function">
    <text evidence="8 10">Plays an essential role in the initiation and regulation of chromosomal replication. ATP-DnaA binds to the origin of replication (oriC) to initiate formation of the DNA replication initiation complex once per cell cycle. Binds the DnaA box (a 9 base pair repeat at the origin) and separates the double-stranded (ds)DNA. Forms a right-handed helical filament on oriC DNA; dsDNA binds to the exterior of the filament while single-stranded (ss)DNA is stabiized in the filament's interior. The ATP-DnaA-oriC complex binds and stabilizes one strand of the AT-rich DNA unwinding element (DUE), permitting loading of DNA polymerase. After initiation quickly degrades to an ADP-DnaA complex that is not apt for DNA replication. Binds acidic phospholipids.</text>
</comment>
<keyword evidence="7 8" id="KW-0238">DNA-binding</keyword>
<feature type="region of interest" description="Domain IV, binds dsDNA" evidence="8">
    <location>
        <begin position="429"/>
        <end position="548"/>
    </location>
</feature>
<dbReference type="SUPFAM" id="SSF48295">
    <property type="entry name" value="TrpR-like"/>
    <property type="match status" value="1"/>
</dbReference>
<keyword evidence="6 8" id="KW-0446">Lipid-binding</keyword>
<reference evidence="15" key="1">
    <citation type="submission" date="2023-07" db="EMBL/GenBank/DDBJ databases">
        <title>Between Cages and Wild: Unraveling the Impact of Captivity on Animal Microbiomes and Antimicrobial Resistance.</title>
        <authorList>
            <person name="Schmartz G.P."/>
            <person name="Rehner J."/>
            <person name="Schuff M.J."/>
            <person name="Becker S.L."/>
            <person name="Kravczyk M."/>
            <person name="Gurevich A."/>
            <person name="Francke R."/>
            <person name="Mueller R."/>
            <person name="Keller V."/>
            <person name="Keller A."/>
        </authorList>
    </citation>
    <scope>NUCLEOTIDE SEQUENCE</scope>
    <source>
        <strain evidence="15">S12M_St_49</strain>
    </source>
</reference>
<evidence type="ECO:0000313" key="15">
    <source>
        <dbReference type="EMBL" id="MDO4841126.1"/>
    </source>
</evidence>
<comment type="caution">
    <text evidence="15">The sequence shown here is derived from an EMBL/GenBank/DDBJ whole genome shotgun (WGS) entry which is preliminary data.</text>
</comment>
<evidence type="ECO:0000256" key="10">
    <source>
        <dbReference type="RuleBase" id="RU000577"/>
    </source>
</evidence>
<feature type="region of interest" description="Disordered" evidence="12">
    <location>
        <begin position="93"/>
        <end position="115"/>
    </location>
</feature>
<evidence type="ECO:0000256" key="12">
    <source>
        <dbReference type="SAM" id="MobiDB-lite"/>
    </source>
</evidence>
<dbReference type="Gene3D" id="3.40.50.300">
    <property type="entry name" value="P-loop containing nucleotide triphosphate hydrolases"/>
    <property type="match status" value="1"/>
</dbReference>
<feature type="region of interest" description="Domain I, interacts with DnaA modulators" evidence="8">
    <location>
        <begin position="1"/>
        <end position="153"/>
    </location>
</feature>
<dbReference type="GO" id="GO:0006275">
    <property type="term" value="P:regulation of DNA replication"/>
    <property type="evidence" value="ECO:0007669"/>
    <property type="project" value="UniProtKB-UniRule"/>
</dbReference>
<dbReference type="InterPro" id="IPR013317">
    <property type="entry name" value="DnaA_dom"/>
</dbReference>
<keyword evidence="4 8" id="KW-0547">Nucleotide-binding</keyword>
<comment type="subcellular location">
    <subcellularLocation>
        <location evidence="8">Cytoplasm</location>
    </subcellularLocation>
</comment>
<feature type="binding site" evidence="8">
    <location>
        <position position="249"/>
    </location>
    <ligand>
        <name>ATP</name>
        <dbReference type="ChEBI" id="CHEBI:30616"/>
    </ligand>
</feature>
<evidence type="ECO:0000256" key="5">
    <source>
        <dbReference type="ARBA" id="ARBA00022840"/>
    </source>
</evidence>
<dbReference type="EMBL" id="JAUMVS010000002">
    <property type="protein sequence ID" value="MDO4841126.1"/>
    <property type="molecule type" value="Genomic_DNA"/>
</dbReference>
<dbReference type="GO" id="GO:0005524">
    <property type="term" value="F:ATP binding"/>
    <property type="evidence" value="ECO:0007669"/>
    <property type="project" value="UniProtKB-UniRule"/>
</dbReference>
<proteinExistence type="inferred from homology"/>
<feature type="compositionally biased region" description="Polar residues" evidence="12">
    <location>
        <begin position="106"/>
        <end position="115"/>
    </location>
</feature>
<dbReference type="GO" id="GO:0005737">
    <property type="term" value="C:cytoplasm"/>
    <property type="evidence" value="ECO:0007669"/>
    <property type="project" value="UniProtKB-SubCell"/>
</dbReference>
<gene>
    <name evidence="8 15" type="primary">dnaA</name>
    <name evidence="15" type="ORF">Q3982_00405</name>
</gene>
<dbReference type="Pfam" id="PF00308">
    <property type="entry name" value="Bac_DnaA"/>
    <property type="match status" value="1"/>
</dbReference>
<feature type="domain" description="Chromosomal replication initiator DnaA C-terminal" evidence="14">
    <location>
        <begin position="456"/>
        <end position="524"/>
    </location>
</feature>
<dbReference type="InterPro" id="IPR020591">
    <property type="entry name" value="Chromosome_initiator_DnaA-like"/>
</dbReference>
<feature type="compositionally biased region" description="Low complexity" evidence="12">
    <location>
        <begin position="93"/>
        <end position="105"/>
    </location>
</feature>
<dbReference type="Proteomes" id="UP001168575">
    <property type="component" value="Unassembled WGS sequence"/>
</dbReference>
<evidence type="ECO:0000313" key="16">
    <source>
        <dbReference type="Proteomes" id="UP001168575"/>
    </source>
</evidence>
<feature type="binding site" evidence="8">
    <location>
        <position position="245"/>
    </location>
    <ligand>
        <name>ATP</name>
        <dbReference type="ChEBI" id="CHEBI:30616"/>
    </ligand>
</feature>
<dbReference type="CDD" id="cd00009">
    <property type="entry name" value="AAA"/>
    <property type="match status" value="1"/>
</dbReference>
<evidence type="ECO:0000259" key="14">
    <source>
        <dbReference type="SMART" id="SM00760"/>
    </source>
</evidence>
<dbReference type="AlphaFoldDB" id="A0AA43RHW1"/>
<evidence type="ECO:0000256" key="9">
    <source>
        <dbReference type="NCBIfam" id="TIGR00362"/>
    </source>
</evidence>
<dbReference type="InterPro" id="IPR001957">
    <property type="entry name" value="Chromosome_initiator_DnaA"/>
</dbReference>
<dbReference type="Gene3D" id="1.10.8.60">
    <property type="match status" value="1"/>
</dbReference>
<evidence type="ECO:0000256" key="2">
    <source>
        <dbReference type="ARBA" id="ARBA00022490"/>
    </source>
</evidence>
<keyword evidence="2 8" id="KW-0963">Cytoplasm</keyword>
<evidence type="ECO:0000256" key="11">
    <source>
        <dbReference type="RuleBase" id="RU004227"/>
    </source>
</evidence>
<dbReference type="SUPFAM" id="SSF52540">
    <property type="entry name" value="P-loop containing nucleoside triphosphate hydrolases"/>
    <property type="match status" value="1"/>
</dbReference>
<keyword evidence="5 8" id="KW-0067">ATP-binding</keyword>
<keyword evidence="3 8" id="KW-0235">DNA replication</keyword>
<dbReference type="NCBIfam" id="TIGR00362">
    <property type="entry name" value="DnaA"/>
    <property type="match status" value="1"/>
</dbReference>
<keyword evidence="16" id="KW-1185">Reference proteome</keyword>
<evidence type="ECO:0000256" key="6">
    <source>
        <dbReference type="ARBA" id="ARBA00023121"/>
    </source>
</evidence>
<dbReference type="PANTHER" id="PTHR30050">
    <property type="entry name" value="CHROMOSOMAL REPLICATION INITIATOR PROTEIN DNAA"/>
    <property type="match status" value="1"/>
</dbReference>
<dbReference type="SMART" id="SM00382">
    <property type="entry name" value="AAA"/>
    <property type="match status" value="1"/>
</dbReference>
<feature type="domain" description="AAA+ ATPase" evidence="13">
    <location>
        <begin position="234"/>
        <end position="367"/>
    </location>
</feature>
<dbReference type="InterPro" id="IPR027417">
    <property type="entry name" value="P-loop_NTPase"/>
</dbReference>
<comment type="similarity">
    <text evidence="1 8 11">Belongs to the DnaA family.</text>
</comment>
<dbReference type="PANTHER" id="PTHR30050:SF2">
    <property type="entry name" value="CHROMOSOMAL REPLICATION INITIATOR PROTEIN DNAA"/>
    <property type="match status" value="1"/>
</dbReference>
<comment type="subunit">
    <text evidence="8">Oligomerizes as a right-handed, spiral filament on DNA at oriC.</text>
</comment>
<evidence type="ECO:0000256" key="8">
    <source>
        <dbReference type="HAMAP-Rule" id="MF_00377"/>
    </source>
</evidence>